<feature type="region of interest" description="Disordered" evidence="1">
    <location>
        <begin position="115"/>
        <end position="147"/>
    </location>
</feature>
<comment type="caution">
    <text evidence="2">The sequence shown here is derived from an EMBL/GenBank/DDBJ whole genome shotgun (WGS) entry which is preliminary data.</text>
</comment>
<organism evidence="2 3">
    <name type="scientific">Actinomadura rubteroloni</name>
    <dbReference type="NCBI Taxonomy" id="1926885"/>
    <lineage>
        <taxon>Bacteria</taxon>
        <taxon>Bacillati</taxon>
        <taxon>Actinomycetota</taxon>
        <taxon>Actinomycetes</taxon>
        <taxon>Streptosporangiales</taxon>
        <taxon>Thermomonosporaceae</taxon>
        <taxon>Actinomadura</taxon>
    </lineage>
</organism>
<protein>
    <submittedName>
        <fullName evidence="2">Uncharacterized protein</fullName>
    </submittedName>
</protein>
<evidence type="ECO:0000256" key="1">
    <source>
        <dbReference type="SAM" id="MobiDB-lite"/>
    </source>
</evidence>
<gene>
    <name evidence="2" type="ORF">BTM25_52420</name>
</gene>
<name>A0A2P4UDD3_9ACTN</name>
<dbReference type="EMBL" id="MTBP01000004">
    <property type="protein sequence ID" value="POM23036.1"/>
    <property type="molecule type" value="Genomic_DNA"/>
</dbReference>
<proteinExistence type="predicted"/>
<evidence type="ECO:0000313" key="3">
    <source>
        <dbReference type="Proteomes" id="UP000242367"/>
    </source>
</evidence>
<sequence length="147" mass="16150">MNEGIGTYVYWSQRTIQATAECNGIQLTDRRKGSIGFKLGPLQSTLKTRERVTRDRLREAQRLAAGLGDAVTRNLDDPEPVMFVAGAGGFEFARFDDRRPDGMRSAVVVEPAAPGHLLRGELQHRAGDDGGRGRSVSASRPRSLRRS</sequence>
<evidence type="ECO:0000313" key="2">
    <source>
        <dbReference type="EMBL" id="POM23036.1"/>
    </source>
</evidence>
<reference evidence="2 3" key="1">
    <citation type="journal article" date="2017" name="Chemistry">
        <title>Isolation, Biosynthesis and Chemical Modifications of Rubterolones A-F: Rare Tropolone Alkaloids from Actinomadura sp. 5-2.</title>
        <authorList>
            <person name="Guo H."/>
            <person name="Benndorf R."/>
            <person name="Leichnitz D."/>
            <person name="Klassen J.L."/>
            <person name="Vollmers J."/>
            <person name="Gorls H."/>
            <person name="Steinacker M."/>
            <person name="Weigel C."/>
            <person name="Dahse H.M."/>
            <person name="Kaster A.K."/>
            <person name="de Beer Z.W."/>
            <person name="Poulsen M."/>
            <person name="Beemelmanns C."/>
        </authorList>
    </citation>
    <scope>NUCLEOTIDE SEQUENCE [LARGE SCALE GENOMIC DNA]</scope>
    <source>
        <strain evidence="2 3">5-2</strain>
    </source>
</reference>
<dbReference type="RefSeq" id="WP_103565739.1">
    <property type="nucleotide sequence ID" value="NZ_MTBP01000004.1"/>
</dbReference>
<accession>A0A2P4UDD3</accession>
<keyword evidence="3" id="KW-1185">Reference proteome</keyword>
<dbReference type="AlphaFoldDB" id="A0A2P4UDD3"/>
<feature type="compositionally biased region" description="Basic and acidic residues" evidence="1">
    <location>
        <begin position="118"/>
        <end position="132"/>
    </location>
</feature>
<dbReference type="Proteomes" id="UP000242367">
    <property type="component" value="Unassembled WGS sequence"/>
</dbReference>